<dbReference type="AlphaFoldDB" id="A0A397I664"/>
<dbReference type="Proteomes" id="UP000266861">
    <property type="component" value="Unassembled WGS sequence"/>
</dbReference>
<organism evidence="2 3">
    <name type="scientific">Diversispora epigaea</name>
    <dbReference type="NCBI Taxonomy" id="1348612"/>
    <lineage>
        <taxon>Eukaryota</taxon>
        <taxon>Fungi</taxon>
        <taxon>Fungi incertae sedis</taxon>
        <taxon>Mucoromycota</taxon>
        <taxon>Glomeromycotina</taxon>
        <taxon>Glomeromycetes</taxon>
        <taxon>Diversisporales</taxon>
        <taxon>Diversisporaceae</taxon>
        <taxon>Diversispora</taxon>
    </lineage>
</organism>
<feature type="compositionally biased region" description="Polar residues" evidence="1">
    <location>
        <begin position="1"/>
        <end position="20"/>
    </location>
</feature>
<proteinExistence type="predicted"/>
<protein>
    <submittedName>
        <fullName evidence="2">Uncharacterized protein</fullName>
    </submittedName>
</protein>
<evidence type="ECO:0000313" key="3">
    <source>
        <dbReference type="Proteomes" id="UP000266861"/>
    </source>
</evidence>
<reference evidence="2 3" key="1">
    <citation type="submission" date="2018-08" db="EMBL/GenBank/DDBJ databases">
        <title>Genome and evolution of the arbuscular mycorrhizal fungus Diversispora epigaea (formerly Glomus versiforme) and its bacterial endosymbionts.</title>
        <authorList>
            <person name="Sun X."/>
            <person name="Fei Z."/>
            <person name="Harrison M."/>
        </authorList>
    </citation>
    <scope>NUCLEOTIDE SEQUENCE [LARGE SCALE GENOMIC DNA]</scope>
    <source>
        <strain evidence="2 3">IT104</strain>
    </source>
</reference>
<sequence>MTTTKYSMTNHFTGKTLNSETKNDYDENSMTKHFTGKTLNSETKNDDEKK</sequence>
<accession>A0A397I664</accession>
<gene>
    <name evidence="2" type="ORF">Glove_262g46</name>
</gene>
<evidence type="ECO:0000256" key="1">
    <source>
        <dbReference type="SAM" id="MobiDB-lite"/>
    </source>
</evidence>
<comment type="caution">
    <text evidence="2">The sequence shown here is derived from an EMBL/GenBank/DDBJ whole genome shotgun (WGS) entry which is preliminary data.</text>
</comment>
<dbReference type="EMBL" id="PQFF01000240">
    <property type="protein sequence ID" value="RHZ71075.1"/>
    <property type="molecule type" value="Genomic_DNA"/>
</dbReference>
<evidence type="ECO:0000313" key="2">
    <source>
        <dbReference type="EMBL" id="RHZ71075.1"/>
    </source>
</evidence>
<name>A0A397I664_9GLOM</name>
<feature type="region of interest" description="Disordered" evidence="1">
    <location>
        <begin position="1"/>
        <end position="50"/>
    </location>
</feature>
<keyword evidence="3" id="KW-1185">Reference proteome</keyword>